<name>A0A845A7E9_9SPHN</name>
<protein>
    <submittedName>
        <fullName evidence="1">Uncharacterized protein</fullName>
    </submittedName>
</protein>
<comment type="caution">
    <text evidence="1">The sequence shown here is derived from an EMBL/GenBank/DDBJ whole genome shotgun (WGS) entry which is preliminary data.</text>
</comment>
<dbReference type="AlphaFoldDB" id="A0A845A7E9"/>
<sequence>MQRSEPKLPVRRAKPGTLDDLVDYYYSPITRLGPTQITQQKVMAVIEDFRKGRGDRMVKDVRFHHLDAIIAKKREETIGSNEGRNTADRWCARCTQITQRADPPIRLRQEDRHDRSQPG</sequence>
<dbReference type="RefSeq" id="WP_160738680.1">
    <property type="nucleotide sequence ID" value="NZ_WTYQ01000002.1"/>
</dbReference>
<reference evidence="1 2" key="1">
    <citation type="submission" date="2019-12" db="EMBL/GenBank/DDBJ databases">
        <title>Genomic-based taxomic classification of the family Erythrobacteraceae.</title>
        <authorList>
            <person name="Xu L."/>
        </authorList>
    </citation>
    <scope>NUCLEOTIDE SEQUENCE [LARGE SCALE GENOMIC DNA]</scope>
    <source>
        <strain evidence="1 2">DSM 18604</strain>
    </source>
</reference>
<organism evidence="1 2">
    <name type="scientific">Altericroceibacterium indicum</name>
    <dbReference type="NCBI Taxonomy" id="374177"/>
    <lineage>
        <taxon>Bacteria</taxon>
        <taxon>Pseudomonadati</taxon>
        <taxon>Pseudomonadota</taxon>
        <taxon>Alphaproteobacteria</taxon>
        <taxon>Sphingomonadales</taxon>
        <taxon>Erythrobacteraceae</taxon>
        <taxon>Altericroceibacterium</taxon>
    </lineage>
</organism>
<proteinExistence type="predicted"/>
<accession>A0A845A7E9</accession>
<evidence type="ECO:0000313" key="2">
    <source>
        <dbReference type="Proteomes" id="UP000460561"/>
    </source>
</evidence>
<dbReference type="Proteomes" id="UP000460561">
    <property type="component" value="Unassembled WGS sequence"/>
</dbReference>
<keyword evidence="2" id="KW-1185">Reference proteome</keyword>
<evidence type="ECO:0000313" key="1">
    <source>
        <dbReference type="EMBL" id="MXP25447.1"/>
    </source>
</evidence>
<gene>
    <name evidence="1" type="ORF">GRI39_05245</name>
</gene>
<dbReference type="EMBL" id="WTYQ01000002">
    <property type="protein sequence ID" value="MXP25447.1"/>
    <property type="molecule type" value="Genomic_DNA"/>
</dbReference>